<name>A0A131ZVQ9_SARSC</name>
<protein>
    <submittedName>
        <fullName evidence="7">Equilibrative nucleoside transporter-like protein 1</fullName>
    </submittedName>
</protein>
<organism evidence="7 8">
    <name type="scientific">Sarcoptes scabiei</name>
    <name type="common">Itch mite</name>
    <name type="synonym">Acarus scabiei</name>
    <dbReference type="NCBI Taxonomy" id="52283"/>
    <lineage>
        <taxon>Eukaryota</taxon>
        <taxon>Metazoa</taxon>
        <taxon>Ecdysozoa</taxon>
        <taxon>Arthropoda</taxon>
        <taxon>Chelicerata</taxon>
        <taxon>Arachnida</taxon>
        <taxon>Acari</taxon>
        <taxon>Acariformes</taxon>
        <taxon>Sarcoptiformes</taxon>
        <taxon>Astigmata</taxon>
        <taxon>Psoroptidia</taxon>
        <taxon>Sarcoptoidea</taxon>
        <taxon>Sarcoptidae</taxon>
        <taxon>Sarcoptinae</taxon>
        <taxon>Sarcoptes</taxon>
    </lineage>
</organism>
<reference evidence="7 8" key="1">
    <citation type="journal article" date="2015" name="Parasit. Vectors">
        <title>Draft genome of the scabies mite.</title>
        <authorList>
            <person name="Rider S.D.Jr."/>
            <person name="Morgan M.S."/>
            <person name="Arlian L.G."/>
        </authorList>
    </citation>
    <scope>NUCLEOTIDE SEQUENCE [LARGE SCALE GENOMIC DNA]</scope>
    <source>
        <strain evidence="7">Arlian Lab</strain>
    </source>
</reference>
<dbReference type="Proteomes" id="UP000616769">
    <property type="component" value="Unassembled WGS sequence"/>
</dbReference>
<dbReference type="PANTHER" id="PTHR10332">
    <property type="entry name" value="EQUILIBRATIVE NUCLEOSIDE TRANSPORTER"/>
    <property type="match status" value="1"/>
</dbReference>
<keyword evidence="6" id="KW-0472">Membrane</keyword>
<proteinExistence type="inferred from homology"/>
<dbReference type="VEuPathDB" id="VectorBase:SSCA010176"/>
<evidence type="ECO:0000256" key="4">
    <source>
        <dbReference type="ARBA" id="ARBA00022692"/>
    </source>
</evidence>
<comment type="caution">
    <text evidence="7">The sequence shown here is derived from an EMBL/GenBank/DDBJ whole genome shotgun (WGS) entry which is preliminary data.</text>
</comment>
<keyword evidence="3" id="KW-0813">Transport</keyword>
<dbReference type="EMBL" id="JXLN01001104">
    <property type="protein sequence ID" value="KPM02170.1"/>
    <property type="molecule type" value="Genomic_DNA"/>
</dbReference>
<evidence type="ECO:0000256" key="3">
    <source>
        <dbReference type="ARBA" id="ARBA00022448"/>
    </source>
</evidence>
<dbReference type="PRINTS" id="PR01130">
    <property type="entry name" value="DERENTRNSPRT"/>
</dbReference>
<dbReference type="GO" id="GO:0005337">
    <property type="term" value="F:nucleoside transmembrane transporter activity"/>
    <property type="evidence" value="ECO:0007669"/>
    <property type="project" value="InterPro"/>
</dbReference>
<dbReference type="PIRSF" id="PIRSF016379">
    <property type="entry name" value="ENT"/>
    <property type="match status" value="1"/>
</dbReference>
<evidence type="ECO:0000313" key="7">
    <source>
        <dbReference type="EMBL" id="KPM02170.1"/>
    </source>
</evidence>
<dbReference type="GO" id="GO:0005886">
    <property type="term" value="C:plasma membrane"/>
    <property type="evidence" value="ECO:0007669"/>
    <property type="project" value="TreeGrafter"/>
</dbReference>
<evidence type="ECO:0000256" key="1">
    <source>
        <dbReference type="ARBA" id="ARBA00004141"/>
    </source>
</evidence>
<dbReference type="AlphaFoldDB" id="A0A131ZVQ9"/>
<evidence type="ECO:0000256" key="5">
    <source>
        <dbReference type="ARBA" id="ARBA00022989"/>
    </source>
</evidence>
<comment type="subcellular location">
    <subcellularLocation>
        <location evidence="1">Membrane</location>
        <topology evidence="1">Multi-pass membrane protein</topology>
    </subcellularLocation>
</comment>
<gene>
    <name evidence="7" type="ORF">QR98_0005770</name>
</gene>
<keyword evidence="4" id="KW-0812">Transmembrane</keyword>
<comment type="similarity">
    <text evidence="2">Belongs to the SLC29A/ENT transporter (TC 2.A.57) family.</text>
</comment>
<sequence length="547" mass="62591">MDPLQIKSVQKLPKDKFRLILLMFFINGIGTLIPWNMMITADKYFVEYKLANADQSYRILFLTYLGIASKAPNILLQILNMFSNHSNQVNLSARIRFTLIVQILVFIFTIILACIDSSGWPTIFFWLTILSAVIINIVNGIYQGCIYGLAARFPMNYTNSVTMGMNFSGTIASLLMIVSIAISPDLKTQAILFFLSALIILVVCLVGEYFVTNNINNNGCEICFEKGDYHQKNQCTHLGFEIAKTIRYDQMLPDGMKSTTVSKEKLNQFDDENDNLSLIDRYCYLIRSIWYLLFNIILIYAVSLSLFPAVQARIISIDHLLPDSYFSPVFCFLSFNLFATIGNFIAQWIQWPGPKRLWIISTLRLLFIPYFLYCNYYPDGSHRTVPVLFERDWHFVLGSILMATTSGYLSSLCMMYAPKCVRRHHSTIAGMMSALTIILGILIGMNISLLYPLWSLIKIIFFLHGISALLPWNMLINADSYFIDYKLNTTNDNDGRSIRMESYRNNFIPYLSIASKVPNILFQLFNLLFALSSSSGNQKIAKPLKYF</sequence>
<dbReference type="InterPro" id="IPR036259">
    <property type="entry name" value="MFS_trans_sf"/>
</dbReference>
<evidence type="ECO:0000256" key="6">
    <source>
        <dbReference type="ARBA" id="ARBA00023136"/>
    </source>
</evidence>
<dbReference type="Pfam" id="PF01733">
    <property type="entry name" value="Nucleoside_tran"/>
    <property type="match status" value="1"/>
</dbReference>
<keyword evidence="5" id="KW-1133">Transmembrane helix</keyword>
<dbReference type="InterPro" id="IPR002259">
    <property type="entry name" value="Eqnu_transpt"/>
</dbReference>
<dbReference type="SUPFAM" id="SSF103473">
    <property type="entry name" value="MFS general substrate transporter"/>
    <property type="match status" value="1"/>
</dbReference>
<accession>A0A131ZVQ9</accession>
<evidence type="ECO:0000313" key="8">
    <source>
        <dbReference type="Proteomes" id="UP000616769"/>
    </source>
</evidence>
<dbReference type="OrthoDB" id="6494791at2759"/>
<dbReference type="PANTHER" id="PTHR10332:SF80">
    <property type="entry name" value="EQUILIBRATIVE NUCLEOSIDE TRANSPORTER 2, ISOFORM A"/>
    <property type="match status" value="1"/>
</dbReference>
<evidence type="ECO:0000256" key="2">
    <source>
        <dbReference type="ARBA" id="ARBA00007965"/>
    </source>
</evidence>